<keyword evidence="3" id="KW-1185">Reference proteome</keyword>
<dbReference type="PROSITE" id="PS50106">
    <property type="entry name" value="PDZ"/>
    <property type="match status" value="1"/>
</dbReference>
<reference evidence="4" key="1">
    <citation type="submission" date="2016-06" db="UniProtKB">
        <authorList>
            <consortium name="WormBaseParasite"/>
        </authorList>
    </citation>
    <scope>IDENTIFICATION</scope>
</reference>
<organism evidence="3 4">
    <name type="scientific">Toxocara canis</name>
    <name type="common">Canine roundworm</name>
    <dbReference type="NCBI Taxonomy" id="6265"/>
    <lineage>
        <taxon>Eukaryota</taxon>
        <taxon>Metazoa</taxon>
        <taxon>Ecdysozoa</taxon>
        <taxon>Nematoda</taxon>
        <taxon>Chromadorea</taxon>
        <taxon>Rhabditida</taxon>
        <taxon>Spirurina</taxon>
        <taxon>Ascaridomorpha</taxon>
        <taxon>Ascaridoidea</taxon>
        <taxon>Toxocaridae</taxon>
        <taxon>Toxocara</taxon>
    </lineage>
</organism>
<dbReference type="PANTHER" id="PTHR19964">
    <property type="entry name" value="MULTIPLE PDZ DOMAIN PROTEIN"/>
    <property type="match status" value="1"/>
</dbReference>
<dbReference type="Gene3D" id="2.30.42.10">
    <property type="match status" value="1"/>
</dbReference>
<dbReference type="PANTHER" id="PTHR19964:SF84">
    <property type="entry name" value="LIGAND OF NUMB PROTEIN X 2-LIKE ISOFORM X1"/>
    <property type="match status" value="1"/>
</dbReference>
<dbReference type="AlphaFoldDB" id="A0A183VBB2"/>
<protein>
    <submittedName>
        <fullName evidence="4">PDZ domain-containing protein</fullName>
    </submittedName>
</protein>
<evidence type="ECO:0000256" key="1">
    <source>
        <dbReference type="SAM" id="MobiDB-lite"/>
    </source>
</evidence>
<feature type="region of interest" description="Disordered" evidence="1">
    <location>
        <begin position="1"/>
        <end position="39"/>
    </location>
</feature>
<dbReference type="Pfam" id="PF00595">
    <property type="entry name" value="PDZ"/>
    <property type="match status" value="1"/>
</dbReference>
<proteinExistence type="predicted"/>
<dbReference type="Proteomes" id="UP000050794">
    <property type="component" value="Unassembled WGS sequence"/>
</dbReference>
<dbReference type="InterPro" id="IPR036034">
    <property type="entry name" value="PDZ_sf"/>
</dbReference>
<dbReference type="InterPro" id="IPR001478">
    <property type="entry name" value="PDZ"/>
</dbReference>
<feature type="domain" description="PDZ" evidence="2">
    <location>
        <begin position="58"/>
        <end position="112"/>
    </location>
</feature>
<evidence type="ECO:0000313" key="3">
    <source>
        <dbReference type="Proteomes" id="UP000050794"/>
    </source>
</evidence>
<accession>A0A183VBB2</accession>
<name>A0A183VBB2_TOXCA</name>
<evidence type="ECO:0000313" key="4">
    <source>
        <dbReference type="WBParaSite" id="TCNE_0001803601-mRNA-1"/>
    </source>
</evidence>
<dbReference type="WBParaSite" id="TCNE_0001803601-mRNA-1">
    <property type="protein sequence ID" value="TCNE_0001803601-mRNA-1"/>
    <property type="gene ID" value="TCNE_0001803601"/>
</dbReference>
<feature type="compositionally biased region" description="Polar residues" evidence="1">
    <location>
        <begin position="19"/>
        <end position="36"/>
    </location>
</feature>
<dbReference type="InterPro" id="IPR051342">
    <property type="entry name" value="PDZ_scaffold"/>
</dbReference>
<dbReference type="SUPFAM" id="SSF50156">
    <property type="entry name" value="PDZ domain-like"/>
    <property type="match status" value="1"/>
</dbReference>
<evidence type="ECO:0000259" key="2">
    <source>
        <dbReference type="PROSITE" id="PS50106"/>
    </source>
</evidence>
<sequence length="112" mass="11727">LESSKSVTESGGEPANMTGVKTPQANSESNALQSVENLRKKSWQMERTAGIETGRETLIEIDKDGKGLGLSIVGGSDTVLGTVVIHEVYPDGAAAMDGRLKPGDQVLEVSTV</sequence>